<accession>A0A1I4UYI4</accession>
<organism evidence="1 2">
    <name type="scientific">Nitrosomonas communis</name>
    <dbReference type="NCBI Taxonomy" id="44574"/>
    <lineage>
        <taxon>Bacteria</taxon>
        <taxon>Pseudomonadati</taxon>
        <taxon>Pseudomonadota</taxon>
        <taxon>Betaproteobacteria</taxon>
        <taxon>Nitrosomonadales</taxon>
        <taxon>Nitrosomonadaceae</taxon>
        <taxon>Nitrosomonas</taxon>
    </lineage>
</organism>
<dbReference type="AlphaFoldDB" id="A0A1I4UYI4"/>
<proteinExistence type="predicted"/>
<gene>
    <name evidence="1" type="ORF">SAMN05421863_10733</name>
</gene>
<evidence type="ECO:0000313" key="2">
    <source>
        <dbReference type="Proteomes" id="UP000183287"/>
    </source>
</evidence>
<protein>
    <submittedName>
        <fullName evidence="1">Uncharacterized protein</fullName>
    </submittedName>
</protein>
<keyword evidence="2" id="KW-1185">Reference proteome</keyword>
<dbReference type="Proteomes" id="UP000183287">
    <property type="component" value="Unassembled WGS sequence"/>
</dbReference>
<sequence>MNSEILFSLALGLQSPWEVNAIKFVHAESKRKE</sequence>
<name>A0A1I4UYI4_9PROT</name>
<reference evidence="2" key="1">
    <citation type="submission" date="2016-10" db="EMBL/GenBank/DDBJ databases">
        <authorList>
            <person name="Varghese N."/>
            <person name="Submissions S."/>
        </authorList>
    </citation>
    <scope>NUCLEOTIDE SEQUENCE [LARGE SCALE GENOMIC DNA]</scope>
    <source>
        <strain evidence="2">Nm44</strain>
    </source>
</reference>
<dbReference type="EMBL" id="FOUB01000073">
    <property type="protein sequence ID" value="SFM93996.1"/>
    <property type="molecule type" value="Genomic_DNA"/>
</dbReference>
<evidence type="ECO:0000313" key="1">
    <source>
        <dbReference type="EMBL" id="SFM93996.1"/>
    </source>
</evidence>